<dbReference type="InterPro" id="IPR054179">
    <property type="entry name" value="PSD13_N"/>
</dbReference>
<organism evidence="4 5">
    <name type="scientific">Mikania micrantha</name>
    <name type="common">bitter vine</name>
    <dbReference type="NCBI Taxonomy" id="192012"/>
    <lineage>
        <taxon>Eukaryota</taxon>
        <taxon>Viridiplantae</taxon>
        <taxon>Streptophyta</taxon>
        <taxon>Embryophyta</taxon>
        <taxon>Tracheophyta</taxon>
        <taxon>Spermatophyta</taxon>
        <taxon>Magnoliopsida</taxon>
        <taxon>eudicotyledons</taxon>
        <taxon>Gunneridae</taxon>
        <taxon>Pentapetalae</taxon>
        <taxon>asterids</taxon>
        <taxon>campanulids</taxon>
        <taxon>Asterales</taxon>
        <taxon>Asteraceae</taxon>
        <taxon>Asteroideae</taxon>
        <taxon>Heliantheae alliance</taxon>
        <taxon>Eupatorieae</taxon>
        <taxon>Mikania</taxon>
    </lineage>
</organism>
<dbReference type="GO" id="GO:0005829">
    <property type="term" value="C:cytosol"/>
    <property type="evidence" value="ECO:0007669"/>
    <property type="project" value="TreeGrafter"/>
</dbReference>
<dbReference type="AlphaFoldDB" id="A0A5N6NWK9"/>
<dbReference type="GO" id="GO:0006511">
    <property type="term" value="P:ubiquitin-dependent protein catabolic process"/>
    <property type="evidence" value="ECO:0007669"/>
    <property type="project" value="TreeGrafter"/>
</dbReference>
<accession>A0A5N6NWK9</accession>
<proteinExistence type="inferred from homology"/>
<dbReference type="SUPFAM" id="SSF46785">
    <property type="entry name" value="Winged helix' DNA-binding domain"/>
    <property type="match status" value="1"/>
</dbReference>
<dbReference type="Pfam" id="PF01399">
    <property type="entry name" value="PCI"/>
    <property type="match status" value="1"/>
</dbReference>
<evidence type="ECO:0000313" key="5">
    <source>
        <dbReference type="Proteomes" id="UP000326396"/>
    </source>
</evidence>
<keyword evidence="5" id="KW-1185">Reference proteome</keyword>
<comment type="caution">
    <text evidence="4">The sequence shown here is derived from an EMBL/GenBank/DDBJ whole genome shotgun (WGS) entry which is preliminary data.</text>
</comment>
<dbReference type="OrthoDB" id="1093at2759"/>
<evidence type="ECO:0000313" key="4">
    <source>
        <dbReference type="EMBL" id="KAD5508081.1"/>
    </source>
</evidence>
<keyword evidence="2" id="KW-0647">Proteasome</keyword>
<dbReference type="SMART" id="SM00088">
    <property type="entry name" value="PINT"/>
    <property type="match status" value="1"/>
</dbReference>
<feature type="domain" description="PCI" evidence="3">
    <location>
        <begin position="158"/>
        <end position="346"/>
    </location>
</feature>
<evidence type="ECO:0000256" key="2">
    <source>
        <dbReference type="ARBA" id="ARBA00022942"/>
    </source>
</evidence>
<dbReference type="PROSITE" id="PS50250">
    <property type="entry name" value="PCI"/>
    <property type="match status" value="1"/>
</dbReference>
<evidence type="ECO:0000256" key="1">
    <source>
        <dbReference type="ARBA" id="ARBA00006207"/>
    </source>
</evidence>
<reference evidence="4 5" key="1">
    <citation type="submission" date="2019-05" db="EMBL/GenBank/DDBJ databases">
        <title>Mikania micrantha, genome provides insights into the molecular mechanism of rapid growth.</title>
        <authorList>
            <person name="Liu B."/>
        </authorList>
    </citation>
    <scope>NUCLEOTIDE SEQUENCE [LARGE SCALE GENOMIC DNA]</scope>
    <source>
        <strain evidence="4">NLD-2019</strain>
        <tissue evidence="4">Leaf</tissue>
    </source>
</reference>
<dbReference type="GO" id="GO:0005634">
    <property type="term" value="C:nucleus"/>
    <property type="evidence" value="ECO:0007669"/>
    <property type="project" value="TreeGrafter"/>
</dbReference>
<dbReference type="Proteomes" id="UP000326396">
    <property type="component" value="Linkage Group LG16"/>
</dbReference>
<dbReference type="InterPro" id="IPR036390">
    <property type="entry name" value="WH_DNA-bd_sf"/>
</dbReference>
<dbReference type="EMBL" id="SZYD01000008">
    <property type="protein sequence ID" value="KAD5508081.1"/>
    <property type="molecule type" value="Genomic_DNA"/>
</dbReference>
<dbReference type="InterPro" id="IPR035298">
    <property type="entry name" value="PSMD13"/>
</dbReference>
<name>A0A5N6NWK9_9ASTR</name>
<dbReference type="GO" id="GO:0008541">
    <property type="term" value="C:proteasome regulatory particle, lid subcomplex"/>
    <property type="evidence" value="ECO:0007669"/>
    <property type="project" value="TreeGrafter"/>
</dbReference>
<dbReference type="PANTHER" id="PTHR10539">
    <property type="entry name" value="26S PROTEASOME NON-ATPASE REGULATORY SUBUNIT 13"/>
    <property type="match status" value="1"/>
</dbReference>
<sequence>MEALEYLDSVRAAHPELSDWCNSLSDLYQMKFWENLNYEILRFVFLPHFQTGEDLIPLYHNFIIHFETEIHPLTIAFIAAKVSNRYPERETGIDYLKGVIERLQSTNHTQVEETVIFINMQIAIFNLEKGNHKECRNLLDSGKTTLDRMIGVDPSVYSHYYWALCQYNAFQQDPDEFYKNIILSLAYISLESLSESHKLDIVFHLTVSAMSGENIYNFGELLEHPIIQGILGSPNEWFYHIIEAFNSGNIVRYQELYSVHKAILGSKSALEKNEKLAEKINILWLMEYFFSRPPKDRIIQLTIIAELMKVTVRDVEHLLMKSLSADLMEGVIDEVDGTVHVTWVRPRYLGITQIKYLRHQLANWLGKVQGVITSVETLTPELEEL</sequence>
<dbReference type="PANTHER" id="PTHR10539:SF7">
    <property type="entry name" value="PROTEASOME COMPONENT (PCI) DOMAIN, 26S PROTEASOME NON-ATPASE REGULATORY SUBUNIT 13"/>
    <property type="match status" value="1"/>
</dbReference>
<protein>
    <recommendedName>
        <fullName evidence="3">PCI domain-containing protein</fullName>
    </recommendedName>
</protein>
<gene>
    <name evidence="4" type="ORF">E3N88_15784</name>
</gene>
<dbReference type="Pfam" id="PF22037">
    <property type="entry name" value="PSD13_N"/>
    <property type="match status" value="1"/>
</dbReference>
<dbReference type="GO" id="GO:0005198">
    <property type="term" value="F:structural molecule activity"/>
    <property type="evidence" value="ECO:0007669"/>
    <property type="project" value="TreeGrafter"/>
</dbReference>
<evidence type="ECO:0000259" key="3">
    <source>
        <dbReference type="PROSITE" id="PS50250"/>
    </source>
</evidence>
<comment type="similarity">
    <text evidence="1">Belongs to the proteasome subunit S11 family.</text>
</comment>
<dbReference type="InterPro" id="IPR000717">
    <property type="entry name" value="PCI_dom"/>
</dbReference>